<organism evidence="2 3">
    <name type="scientific">Sphingomonas prati</name>
    <dbReference type="NCBI Taxonomy" id="1843237"/>
    <lineage>
        <taxon>Bacteria</taxon>
        <taxon>Pseudomonadati</taxon>
        <taxon>Pseudomonadota</taxon>
        <taxon>Alphaproteobacteria</taxon>
        <taxon>Sphingomonadales</taxon>
        <taxon>Sphingomonadaceae</taxon>
        <taxon>Sphingomonas</taxon>
    </lineage>
</organism>
<dbReference type="AlphaFoldDB" id="A0A7W9BQX2"/>
<keyword evidence="3" id="KW-1185">Reference proteome</keyword>
<dbReference type="PANTHER" id="PTHR30595:SF6">
    <property type="entry name" value="SCHLAFEN ALBA-2 DOMAIN-CONTAINING PROTEIN"/>
    <property type="match status" value="1"/>
</dbReference>
<dbReference type="EMBL" id="JACIJR010000002">
    <property type="protein sequence ID" value="MBB5728319.1"/>
    <property type="molecule type" value="Genomic_DNA"/>
</dbReference>
<evidence type="ECO:0000313" key="3">
    <source>
        <dbReference type="Proteomes" id="UP000546701"/>
    </source>
</evidence>
<evidence type="ECO:0000259" key="1">
    <source>
        <dbReference type="Pfam" id="PF04326"/>
    </source>
</evidence>
<feature type="domain" description="Schlafen AlbA-2" evidence="1">
    <location>
        <begin position="26"/>
        <end position="151"/>
    </location>
</feature>
<dbReference type="Gene3D" id="3.30.950.30">
    <property type="entry name" value="Schlafen, AAA domain"/>
    <property type="match status" value="1"/>
</dbReference>
<dbReference type="Pfam" id="PF04326">
    <property type="entry name" value="SLFN_AlbA_2"/>
    <property type="match status" value="1"/>
</dbReference>
<reference evidence="2 3" key="1">
    <citation type="submission" date="2020-08" db="EMBL/GenBank/DDBJ databases">
        <title>Genomic Encyclopedia of Type Strains, Phase IV (KMG-IV): sequencing the most valuable type-strain genomes for metagenomic binning, comparative biology and taxonomic classification.</title>
        <authorList>
            <person name="Goeker M."/>
        </authorList>
    </citation>
    <scope>NUCLEOTIDE SEQUENCE [LARGE SCALE GENOMIC DNA]</scope>
    <source>
        <strain evidence="2 3">DSM 103336</strain>
    </source>
</reference>
<name>A0A7W9BQX2_9SPHN</name>
<dbReference type="InterPro" id="IPR038461">
    <property type="entry name" value="Schlafen_AlbA_2_dom_sf"/>
</dbReference>
<dbReference type="PANTHER" id="PTHR30595">
    <property type="entry name" value="GLPR-RELATED TRANSCRIPTIONAL REPRESSOR"/>
    <property type="match status" value="1"/>
</dbReference>
<sequence>MFSPFDTSLESLAAPDLERLRDVAEGWYVEYKSELSKAVDIAKSISALANTHGGWVFYGVMEKSKEESVAGSFPGIVAKDADGSLQRIRQAVAQHMNPAAHFDARSVAGNGGSVGVDRVVICVRVPRSLAAPHVHSSGRIYRRVADGSEPVPENDRHLLEQLFRRADDLRKDFADWVGRDPEFSEGERKAPYLRLMLIADPWGDELPWLETSVAKLKPMFAETTGLVGSAPFDTIYTSSRGFVARQARNNDPHNLGLTWRLRESLVSDIYLPLNLHAADSPEWLLDVLRGYEQAERFVRLLQAKSYSSPRVVDLNFVFSLLVGVVEIQRRLLAAADWTKPYFVKARLLNVWRTVPFLDVDAVLEGFEADGLPVCLDDVVTAPSGTDPETFQEISQMAEVKGEEARILLQALVMLVPIARAWGLPLQLDRQMEPPLFQRLQEAGNRATAVQARKANEQGDGARRV</sequence>
<comment type="caution">
    <text evidence="2">The sequence shown here is derived from an EMBL/GenBank/DDBJ whole genome shotgun (WGS) entry which is preliminary data.</text>
</comment>
<proteinExistence type="predicted"/>
<gene>
    <name evidence="2" type="ORF">FHS99_000789</name>
</gene>
<accession>A0A7W9BQX2</accession>
<evidence type="ECO:0000313" key="2">
    <source>
        <dbReference type="EMBL" id="MBB5728319.1"/>
    </source>
</evidence>
<dbReference type="InterPro" id="IPR007421">
    <property type="entry name" value="Schlafen_AlbA_2_dom"/>
</dbReference>
<dbReference type="RefSeq" id="WP_157177274.1">
    <property type="nucleotide sequence ID" value="NZ_BMJP01000001.1"/>
</dbReference>
<protein>
    <recommendedName>
        <fullName evidence="1">Schlafen AlbA-2 domain-containing protein</fullName>
    </recommendedName>
</protein>
<dbReference type="OrthoDB" id="7593619at2"/>
<dbReference type="Proteomes" id="UP000546701">
    <property type="component" value="Unassembled WGS sequence"/>
</dbReference>